<accession>A0ABD5V146</accession>
<reference evidence="3 4" key="1">
    <citation type="journal article" date="2019" name="Int. J. Syst. Evol. Microbiol.">
        <title>The Global Catalogue of Microorganisms (GCM) 10K type strain sequencing project: providing services to taxonomists for standard genome sequencing and annotation.</title>
        <authorList>
            <consortium name="The Broad Institute Genomics Platform"/>
            <consortium name="The Broad Institute Genome Sequencing Center for Infectious Disease"/>
            <person name="Wu L."/>
            <person name="Ma J."/>
        </authorList>
    </citation>
    <scope>NUCLEOTIDE SEQUENCE [LARGE SCALE GENOMIC DNA]</scope>
    <source>
        <strain evidence="3 4">SKJ47</strain>
    </source>
</reference>
<keyword evidence="1" id="KW-0233">DNA recombination</keyword>
<organism evidence="3 4">
    <name type="scientific">Halopenitus salinus</name>
    <dbReference type="NCBI Taxonomy" id="1198295"/>
    <lineage>
        <taxon>Archaea</taxon>
        <taxon>Methanobacteriati</taxon>
        <taxon>Methanobacteriota</taxon>
        <taxon>Stenosarchaea group</taxon>
        <taxon>Halobacteria</taxon>
        <taxon>Halobacteriales</taxon>
        <taxon>Haloferacaceae</taxon>
        <taxon>Halopenitus</taxon>
    </lineage>
</organism>
<evidence type="ECO:0000256" key="1">
    <source>
        <dbReference type="ARBA" id="ARBA00023172"/>
    </source>
</evidence>
<dbReference type="GO" id="GO:0006310">
    <property type="term" value="P:DNA recombination"/>
    <property type="evidence" value="ECO:0007669"/>
    <property type="project" value="UniProtKB-KW"/>
</dbReference>
<dbReference type="InterPro" id="IPR011010">
    <property type="entry name" value="DNA_brk_join_enz"/>
</dbReference>
<dbReference type="InterPro" id="IPR013762">
    <property type="entry name" value="Integrase-like_cat_sf"/>
</dbReference>
<dbReference type="AlphaFoldDB" id="A0ABD5V146"/>
<evidence type="ECO:0000259" key="2">
    <source>
        <dbReference type="PROSITE" id="PS51898"/>
    </source>
</evidence>
<dbReference type="RefSeq" id="WP_379743849.1">
    <property type="nucleotide sequence ID" value="NZ_JBHSVN010000001.1"/>
</dbReference>
<dbReference type="EMBL" id="JBHSXL010000009">
    <property type="protein sequence ID" value="MFC6892856.1"/>
    <property type="molecule type" value="Genomic_DNA"/>
</dbReference>
<sequence length="222" mass="24968">MAPTREKSLSEREFELLLEGAGRIDDPTRRLEARAAILIGGRLGLRPGETTHLSESWVDLERQMIQIPDHHTCTKGRDGDICGYCRQAVEQRVRHNPERDFDDIAAQYWLPKTEAATRAIPFHFSYRVRVAIELLVAEHGGWPYSFSTLQRRLNTALDCAPQLSSDATSLHGLRATAASHHASRGLDLAALRAMFGWEDINTARQYLNVDGAMTRRALDAIH</sequence>
<protein>
    <submittedName>
        <fullName evidence="3">Tyrosine-type recombinase/integrase</fullName>
    </submittedName>
</protein>
<evidence type="ECO:0000313" key="4">
    <source>
        <dbReference type="Proteomes" id="UP001596296"/>
    </source>
</evidence>
<dbReference type="Gene3D" id="1.10.443.10">
    <property type="entry name" value="Intergrase catalytic core"/>
    <property type="match status" value="1"/>
</dbReference>
<comment type="caution">
    <text evidence="3">The sequence shown here is derived from an EMBL/GenBank/DDBJ whole genome shotgun (WGS) entry which is preliminary data.</text>
</comment>
<name>A0ABD5V146_9EURY</name>
<gene>
    <name evidence="3" type="ORF">ACFQE9_09605</name>
</gene>
<dbReference type="Proteomes" id="UP001596296">
    <property type="component" value="Unassembled WGS sequence"/>
</dbReference>
<keyword evidence="4" id="KW-1185">Reference proteome</keyword>
<evidence type="ECO:0000313" key="3">
    <source>
        <dbReference type="EMBL" id="MFC6892856.1"/>
    </source>
</evidence>
<dbReference type="Pfam" id="PF00589">
    <property type="entry name" value="Phage_integrase"/>
    <property type="match status" value="1"/>
</dbReference>
<proteinExistence type="predicted"/>
<dbReference type="PROSITE" id="PS51898">
    <property type="entry name" value="TYR_RECOMBINASE"/>
    <property type="match status" value="1"/>
</dbReference>
<dbReference type="InterPro" id="IPR002104">
    <property type="entry name" value="Integrase_catalytic"/>
</dbReference>
<feature type="domain" description="Tyr recombinase" evidence="2">
    <location>
        <begin position="4"/>
        <end position="219"/>
    </location>
</feature>
<dbReference type="SUPFAM" id="SSF56349">
    <property type="entry name" value="DNA breaking-rejoining enzymes"/>
    <property type="match status" value="1"/>
</dbReference>